<keyword evidence="2" id="KW-0732">Signal</keyword>
<protein>
    <recommendedName>
        <fullName evidence="5">Lipoprotein LpqN</fullName>
    </recommendedName>
</protein>
<reference evidence="4" key="1">
    <citation type="journal article" date="2019" name="Int. J. Syst. Evol. Microbiol.">
        <title>The Global Catalogue of Microorganisms (GCM) 10K type strain sequencing project: providing services to taxonomists for standard genome sequencing and annotation.</title>
        <authorList>
            <consortium name="The Broad Institute Genomics Platform"/>
            <consortium name="The Broad Institute Genome Sequencing Center for Infectious Disease"/>
            <person name="Wu L."/>
            <person name="Ma J."/>
        </authorList>
    </citation>
    <scope>NUCLEOTIDE SEQUENCE [LARGE SCALE GENOMIC DNA]</scope>
    <source>
        <strain evidence="4">CCUG 42722</strain>
    </source>
</reference>
<evidence type="ECO:0000313" key="3">
    <source>
        <dbReference type="EMBL" id="MFC4628985.1"/>
    </source>
</evidence>
<evidence type="ECO:0008006" key="5">
    <source>
        <dbReference type="Google" id="ProtNLM"/>
    </source>
</evidence>
<gene>
    <name evidence="3" type="ORF">ACFO6V_12135</name>
</gene>
<proteinExistence type="predicted"/>
<dbReference type="RefSeq" id="WP_377135633.1">
    <property type="nucleotide sequence ID" value="NZ_JBHSFI010000004.1"/>
</dbReference>
<dbReference type="EMBL" id="JBHSFI010000004">
    <property type="protein sequence ID" value="MFC4628985.1"/>
    <property type="molecule type" value="Genomic_DNA"/>
</dbReference>
<feature type="signal peptide" evidence="2">
    <location>
        <begin position="1"/>
        <end position="21"/>
    </location>
</feature>
<comment type="caution">
    <text evidence="3">The sequence shown here is derived from an EMBL/GenBank/DDBJ whole genome shotgun (WGS) entry which is preliminary data.</text>
</comment>
<accession>A0ABV9HJH5</accession>
<name>A0ABV9HJH5_9MICO</name>
<feature type="region of interest" description="Disordered" evidence="1">
    <location>
        <begin position="31"/>
        <end position="51"/>
    </location>
</feature>
<sequence length="203" mass="21040">MRSRRSILAAVTALIIAPALAACSFSAGELEPIGGESSESAPEESAPADTGAEMQTITAEHLTAQVPADWEVIGDADGWSYVHQLSNSSGGVSGRIGFMPGGQAMSATEAVDWFIGQVKGTGSTNENFAPVNTLRSGEDRANTSYTYESSGIEYTAVVWAISDGNGVPSLIQLSGGPEVMTTDFVAQVDQSLDVTGNWQGTTS</sequence>
<dbReference type="PROSITE" id="PS51257">
    <property type="entry name" value="PROKAR_LIPOPROTEIN"/>
    <property type="match status" value="1"/>
</dbReference>
<evidence type="ECO:0000313" key="4">
    <source>
        <dbReference type="Proteomes" id="UP001596011"/>
    </source>
</evidence>
<evidence type="ECO:0000256" key="2">
    <source>
        <dbReference type="SAM" id="SignalP"/>
    </source>
</evidence>
<feature type="compositionally biased region" description="Low complexity" evidence="1">
    <location>
        <begin position="36"/>
        <end position="48"/>
    </location>
</feature>
<feature type="chain" id="PRO_5047146194" description="Lipoprotein LpqN" evidence="2">
    <location>
        <begin position="22"/>
        <end position="203"/>
    </location>
</feature>
<keyword evidence="4" id="KW-1185">Reference proteome</keyword>
<evidence type="ECO:0000256" key="1">
    <source>
        <dbReference type="SAM" id="MobiDB-lite"/>
    </source>
</evidence>
<organism evidence="3 4">
    <name type="scientific">Promicromonospora alba</name>
    <dbReference type="NCBI Taxonomy" id="1616110"/>
    <lineage>
        <taxon>Bacteria</taxon>
        <taxon>Bacillati</taxon>
        <taxon>Actinomycetota</taxon>
        <taxon>Actinomycetes</taxon>
        <taxon>Micrococcales</taxon>
        <taxon>Promicromonosporaceae</taxon>
        <taxon>Promicromonospora</taxon>
    </lineage>
</organism>
<dbReference type="Proteomes" id="UP001596011">
    <property type="component" value="Unassembled WGS sequence"/>
</dbReference>